<proteinExistence type="predicted"/>
<evidence type="ECO:0000313" key="2">
    <source>
        <dbReference type="EMBL" id="KMZ70516.1"/>
    </source>
</evidence>
<dbReference type="STRING" id="29655.A0A0K9PNG4"/>
<dbReference type="Proteomes" id="UP000036987">
    <property type="component" value="Unassembled WGS sequence"/>
</dbReference>
<evidence type="ECO:0000313" key="3">
    <source>
        <dbReference type="Proteomes" id="UP000036987"/>
    </source>
</evidence>
<evidence type="ECO:0000259" key="1">
    <source>
        <dbReference type="PROSITE" id="PS50053"/>
    </source>
</evidence>
<protein>
    <recommendedName>
        <fullName evidence="1">Ubiquitin-like domain-containing protein</fullName>
    </recommendedName>
</protein>
<dbReference type="AlphaFoldDB" id="A0A0K9PNG4"/>
<dbReference type="OrthoDB" id="419317at2759"/>
<dbReference type="SUPFAM" id="SSF54236">
    <property type="entry name" value="Ubiquitin-like"/>
    <property type="match status" value="1"/>
</dbReference>
<dbReference type="PROSITE" id="PS50053">
    <property type="entry name" value="UBIQUITIN_2"/>
    <property type="match status" value="1"/>
</dbReference>
<accession>A0A0K9PNG4</accession>
<dbReference type="InterPro" id="IPR029071">
    <property type="entry name" value="Ubiquitin-like_domsf"/>
</dbReference>
<keyword evidence="3" id="KW-1185">Reference proteome</keyword>
<organism evidence="2 3">
    <name type="scientific">Zostera marina</name>
    <name type="common">Eelgrass</name>
    <dbReference type="NCBI Taxonomy" id="29655"/>
    <lineage>
        <taxon>Eukaryota</taxon>
        <taxon>Viridiplantae</taxon>
        <taxon>Streptophyta</taxon>
        <taxon>Embryophyta</taxon>
        <taxon>Tracheophyta</taxon>
        <taxon>Spermatophyta</taxon>
        <taxon>Magnoliopsida</taxon>
        <taxon>Liliopsida</taxon>
        <taxon>Zosteraceae</taxon>
        <taxon>Zostera</taxon>
    </lineage>
</organism>
<name>A0A0K9PNG4_ZOSMR</name>
<dbReference type="OMA" id="ESLTMYP"/>
<dbReference type="Pfam" id="PF00240">
    <property type="entry name" value="ubiquitin"/>
    <property type="match status" value="1"/>
</dbReference>
<dbReference type="InterPro" id="IPR000626">
    <property type="entry name" value="Ubiquitin-like_dom"/>
</dbReference>
<feature type="domain" description="Ubiquitin-like" evidence="1">
    <location>
        <begin position="1"/>
        <end position="76"/>
    </location>
</feature>
<dbReference type="EMBL" id="LFYR01000728">
    <property type="protein sequence ID" value="KMZ70516.1"/>
    <property type="molecule type" value="Genomic_DNA"/>
</dbReference>
<comment type="caution">
    <text evidence="2">The sequence shown here is derived from an EMBL/GenBank/DDBJ whole genome shotgun (WGS) entry which is preliminary data.</text>
</comment>
<reference evidence="3" key="1">
    <citation type="journal article" date="2016" name="Nature">
        <title>The genome of the seagrass Zostera marina reveals angiosperm adaptation to the sea.</title>
        <authorList>
            <person name="Olsen J.L."/>
            <person name="Rouze P."/>
            <person name="Verhelst B."/>
            <person name="Lin Y.-C."/>
            <person name="Bayer T."/>
            <person name="Collen J."/>
            <person name="Dattolo E."/>
            <person name="De Paoli E."/>
            <person name="Dittami S."/>
            <person name="Maumus F."/>
            <person name="Michel G."/>
            <person name="Kersting A."/>
            <person name="Lauritano C."/>
            <person name="Lohaus R."/>
            <person name="Toepel M."/>
            <person name="Tonon T."/>
            <person name="Vanneste K."/>
            <person name="Amirebrahimi M."/>
            <person name="Brakel J."/>
            <person name="Bostroem C."/>
            <person name="Chovatia M."/>
            <person name="Grimwood J."/>
            <person name="Jenkins J.W."/>
            <person name="Jueterbock A."/>
            <person name="Mraz A."/>
            <person name="Stam W.T."/>
            <person name="Tice H."/>
            <person name="Bornberg-Bauer E."/>
            <person name="Green P.J."/>
            <person name="Pearson G.A."/>
            <person name="Procaccini G."/>
            <person name="Duarte C.M."/>
            <person name="Schmutz J."/>
            <person name="Reusch T.B.H."/>
            <person name="Van de Peer Y."/>
        </authorList>
    </citation>
    <scope>NUCLEOTIDE SEQUENCE [LARGE SCALE GENOMIC DNA]</scope>
    <source>
        <strain evidence="3">cv. Finnish</strain>
    </source>
</reference>
<dbReference type="PANTHER" id="PTHR10621:SF38">
    <property type="entry name" value="UBIQUITIN DOMAIN-CONTAINING PROTEIN 7SL RNA1-RELATED"/>
    <property type="match status" value="1"/>
</dbReference>
<dbReference type="PANTHER" id="PTHR10621">
    <property type="entry name" value="UV EXCISION REPAIR PROTEIN RAD23"/>
    <property type="match status" value="1"/>
</dbReference>
<gene>
    <name evidence="2" type="ORF">ZOSMA_19G01040</name>
</gene>
<dbReference type="Gene3D" id="3.10.20.90">
    <property type="entry name" value="Phosphatidylinositol 3-kinase Catalytic Subunit, Chain A, domain 1"/>
    <property type="match status" value="1"/>
</dbReference>
<sequence>MDVVIETEDGNSMILEIWYFEKIIEIKKGFEKYHNIPVETQILMLDGKVLEDDLDTEHYFILHHTRIKLLAQRPSKDPLSNFAMEDVAEA</sequence>